<dbReference type="InterPro" id="IPR036291">
    <property type="entry name" value="NAD(P)-bd_dom_sf"/>
</dbReference>
<dbReference type="Gene3D" id="3.90.25.10">
    <property type="entry name" value="UDP-galactose 4-epimerase, domain 1"/>
    <property type="match status" value="1"/>
</dbReference>
<evidence type="ECO:0000259" key="1">
    <source>
        <dbReference type="Pfam" id="PF16363"/>
    </source>
</evidence>
<accession>A0ABW0K688</accession>
<dbReference type="EMBL" id="JBHSMJ010000011">
    <property type="protein sequence ID" value="MFC5448775.1"/>
    <property type="molecule type" value="Genomic_DNA"/>
</dbReference>
<gene>
    <name evidence="2" type="primary">rfbG</name>
    <name evidence="2" type="ORF">ACFPOG_10910</name>
</gene>
<proteinExistence type="predicted"/>
<reference evidence="3" key="1">
    <citation type="journal article" date="2019" name="Int. J. Syst. Evol. Microbiol.">
        <title>The Global Catalogue of Microorganisms (GCM) 10K type strain sequencing project: providing services to taxonomists for standard genome sequencing and annotation.</title>
        <authorList>
            <consortium name="The Broad Institute Genomics Platform"/>
            <consortium name="The Broad Institute Genome Sequencing Center for Infectious Disease"/>
            <person name="Wu L."/>
            <person name="Ma J."/>
        </authorList>
    </citation>
    <scope>NUCLEOTIDE SEQUENCE [LARGE SCALE GENOMIC DNA]</scope>
    <source>
        <strain evidence="3">KACC 11904</strain>
    </source>
</reference>
<dbReference type="NCBIfam" id="TIGR02622">
    <property type="entry name" value="CDP_4_6_dhtase"/>
    <property type="match status" value="1"/>
</dbReference>
<evidence type="ECO:0000313" key="2">
    <source>
        <dbReference type="EMBL" id="MFC5448775.1"/>
    </source>
</evidence>
<keyword evidence="3" id="KW-1185">Reference proteome</keyword>
<organism evidence="2 3">
    <name type="scientific">Paenibacillus aestuarii</name>
    <dbReference type="NCBI Taxonomy" id="516965"/>
    <lineage>
        <taxon>Bacteria</taxon>
        <taxon>Bacillati</taxon>
        <taxon>Bacillota</taxon>
        <taxon>Bacilli</taxon>
        <taxon>Bacillales</taxon>
        <taxon>Paenibacillaceae</taxon>
        <taxon>Paenibacillus</taxon>
    </lineage>
</organism>
<comment type="caution">
    <text evidence="2">The sequence shown here is derived from an EMBL/GenBank/DDBJ whole genome shotgun (WGS) entry which is preliminary data.</text>
</comment>
<dbReference type="GO" id="GO:0047733">
    <property type="term" value="F:CDP-glucose 4,6-dehydratase activity"/>
    <property type="evidence" value="ECO:0007669"/>
    <property type="project" value="UniProtKB-EC"/>
</dbReference>
<name>A0ABW0K688_9BACL</name>
<dbReference type="Proteomes" id="UP001596044">
    <property type="component" value="Unassembled WGS sequence"/>
</dbReference>
<dbReference type="Pfam" id="PF16363">
    <property type="entry name" value="GDP_Man_Dehyd"/>
    <property type="match status" value="1"/>
</dbReference>
<keyword evidence="2" id="KW-0456">Lyase</keyword>
<dbReference type="SUPFAM" id="SSF51735">
    <property type="entry name" value="NAD(P)-binding Rossmann-fold domains"/>
    <property type="match status" value="1"/>
</dbReference>
<protein>
    <submittedName>
        <fullName evidence="2">CDP-glucose 4,6-dehydratase</fullName>
        <ecNumber evidence="2">4.2.1.45</ecNumber>
    </submittedName>
</protein>
<dbReference type="EC" id="4.2.1.45" evidence="2"/>
<dbReference type="Gene3D" id="3.40.50.720">
    <property type="entry name" value="NAD(P)-binding Rossmann-like Domain"/>
    <property type="match status" value="1"/>
</dbReference>
<evidence type="ECO:0000313" key="3">
    <source>
        <dbReference type="Proteomes" id="UP001596044"/>
    </source>
</evidence>
<sequence>MSFWYGKRVLITGHTGFKGSWLSLWLQRMGAEVVGYSAAPPTIPNMYSQVRVGDHMMSIYGDIRDLQQLQDTIRRYDPEIIFHLAAQSLVRESYLNPLETFSTNIMGTVNLFEASRSANNLRVLINVTSDKCYENNEWSRGYRESDPMGGHDPYSASKGCAELITSSYRRSYFSQGEHSHHISVSSVRAGNVIGGGDWAKDRLIPDIIRSIQSRQPLLIRNPSAIRPWQHVLEPINGYLLLAQKMWEHGTVFGDAWNFGPNEGDALSVSSLLEIFSRTWDEKLSVHVCEGTHNPHEAGLLNLDCSKATHQLGWRPYLPVRNAVEWLTNWYRAYFQEEDLRETTIKQIARYEEIIKESNL</sequence>
<dbReference type="PANTHER" id="PTHR43000">
    <property type="entry name" value="DTDP-D-GLUCOSE 4,6-DEHYDRATASE-RELATED"/>
    <property type="match status" value="1"/>
</dbReference>
<dbReference type="InterPro" id="IPR013445">
    <property type="entry name" value="CDP_4_6_deHydtase"/>
</dbReference>
<dbReference type="RefSeq" id="WP_270884570.1">
    <property type="nucleotide sequence ID" value="NZ_JAQFVF010000072.1"/>
</dbReference>
<dbReference type="CDD" id="cd05252">
    <property type="entry name" value="CDP_GD_SDR_e"/>
    <property type="match status" value="1"/>
</dbReference>
<feature type="domain" description="NAD(P)-binding" evidence="1">
    <location>
        <begin position="10"/>
        <end position="322"/>
    </location>
</feature>
<dbReference type="InterPro" id="IPR016040">
    <property type="entry name" value="NAD(P)-bd_dom"/>
</dbReference>